<protein>
    <submittedName>
        <fullName evidence="1">Uncharacterized protein</fullName>
    </submittedName>
</protein>
<reference evidence="1 2" key="1">
    <citation type="submission" date="2018-06" db="EMBL/GenBank/DDBJ databases">
        <authorList>
            <consortium name="Pathogen Informatics"/>
            <person name="Doyle S."/>
        </authorList>
    </citation>
    <scope>NUCLEOTIDE SEQUENCE [LARGE SCALE GENOMIC DNA]</scope>
    <source>
        <strain evidence="1 2">NCTC1934</strain>
    </source>
</reference>
<keyword evidence="2" id="KW-1185">Reference proteome</keyword>
<dbReference type="AlphaFoldDB" id="A0A378YCU6"/>
<evidence type="ECO:0000313" key="2">
    <source>
        <dbReference type="Proteomes" id="UP000255467"/>
    </source>
</evidence>
<sequence length="147" mass="15762">MSVRFLNVDVEVRDSADLTSLGAALEALGRDVSLLYCGEIEPGRWMLSFEAYLDTMDDPDAVAAACCAAIEHLPPAARARWNEAEDRVFDLGFDAAVDGHVGQPVLSPATLARLAAIDARIAISVYTHDLVSRETSTDAELIAPDSD</sequence>
<organism evidence="1 2">
    <name type="scientific">Nocardia otitidiscaviarum</name>
    <dbReference type="NCBI Taxonomy" id="1823"/>
    <lineage>
        <taxon>Bacteria</taxon>
        <taxon>Bacillati</taxon>
        <taxon>Actinomycetota</taxon>
        <taxon>Actinomycetes</taxon>
        <taxon>Mycobacteriales</taxon>
        <taxon>Nocardiaceae</taxon>
        <taxon>Nocardia</taxon>
    </lineage>
</organism>
<dbReference type="Proteomes" id="UP000255467">
    <property type="component" value="Unassembled WGS sequence"/>
</dbReference>
<name>A0A378YCU6_9NOCA</name>
<accession>A0A378YCU6</accession>
<dbReference type="EMBL" id="UGRY01000002">
    <property type="protein sequence ID" value="SUA74688.1"/>
    <property type="molecule type" value="Genomic_DNA"/>
</dbReference>
<proteinExistence type="predicted"/>
<gene>
    <name evidence="1" type="ORF">NCTC1934_01708</name>
</gene>
<evidence type="ECO:0000313" key="1">
    <source>
        <dbReference type="EMBL" id="SUA74688.1"/>
    </source>
</evidence>
<dbReference type="OrthoDB" id="281083at2"/>
<dbReference type="RefSeq" id="WP_039808124.1">
    <property type="nucleotide sequence ID" value="NZ_UGRY01000002.1"/>
</dbReference>
<dbReference type="STRING" id="1406858.GCA_000710895_00769"/>